<sequence length="266" mass="30645">MLIENTLFGKINKVDQAIAKIRLHEPANGYYVAFSGGKDSCVILCLIQRAGVKYDAHYNVTTVEPPELLKFVHDYHSNIIIEKPEMPMYKLIEKKGVLPTRLIRYCCAVYKERGGIGRTVVTGVRKAESNSRSKWSMVAPCNKHNNKQFLHPIIDWSTEDVWEYIKTYNLPYCELYDKDWDRIGCVGCPFASTRQRKRDLAQYPHIEKMWKYGCQKIIDKRKAAGKEAIFKTAEDMYEWWLSGKGMSTAKPDEINIFGILTDEGST</sequence>
<dbReference type="SUPFAM" id="SSF52402">
    <property type="entry name" value="Adenine nucleotide alpha hydrolases-like"/>
    <property type="match status" value="1"/>
</dbReference>
<evidence type="ECO:0000313" key="2">
    <source>
        <dbReference type="EMBL" id="DAF86308.1"/>
    </source>
</evidence>
<feature type="domain" description="Phosphoadenosine phosphosulphate reductase" evidence="1">
    <location>
        <begin position="31"/>
        <end position="189"/>
    </location>
</feature>
<dbReference type="GO" id="GO:0003824">
    <property type="term" value="F:catalytic activity"/>
    <property type="evidence" value="ECO:0007669"/>
    <property type="project" value="InterPro"/>
</dbReference>
<protein>
    <submittedName>
        <fullName evidence="2">Phosphoadenosine-phosphosulfate reductase</fullName>
    </submittedName>
</protein>
<dbReference type="Gene3D" id="3.40.50.620">
    <property type="entry name" value="HUPs"/>
    <property type="match status" value="1"/>
</dbReference>
<name>A0A8S5TVT3_9CAUD</name>
<proteinExistence type="predicted"/>
<organism evidence="2">
    <name type="scientific">Siphoviridae sp. ctQkj3</name>
    <dbReference type="NCBI Taxonomy" id="2825495"/>
    <lineage>
        <taxon>Viruses</taxon>
        <taxon>Duplodnaviria</taxon>
        <taxon>Heunggongvirae</taxon>
        <taxon>Uroviricota</taxon>
        <taxon>Caudoviricetes</taxon>
    </lineage>
</organism>
<reference evidence="2" key="1">
    <citation type="journal article" date="2021" name="Proc. Natl. Acad. Sci. U.S.A.">
        <title>A Catalog of Tens of Thousands of Viruses from Human Metagenomes Reveals Hidden Associations with Chronic Diseases.</title>
        <authorList>
            <person name="Tisza M.J."/>
            <person name="Buck C.B."/>
        </authorList>
    </citation>
    <scope>NUCLEOTIDE SEQUENCE</scope>
    <source>
        <strain evidence="2">CtQkj3</strain>
    </source>
</reference>
<dbReference type="InterPro" id="IPR002500">
    <property type="entry name" value="PAPS_reduct_dom"/>
</dbReference>
<dbReference type="PANTHER" id="PTHR43196:SF2">
    <property type="entry name" value="PHOSPHOADENOSINE PHOSPHOSULFATE REDUCTASE"/>
    <property type="match status" value="1"/>
</dbReference>
<accession>A0A8S5TVT3</accession>
<dbReference type="EMBL" id="BK015942">
    <property type="protein sequence ID" value="DAF86308.1"/>
    <property type="molecule type" value="Genomic_DNA"/>
</dbReference>
<dbReference type="PANTHER" id="PTHR43196">
    <property type="entry name" value="SULFATE ADENYLYLTRANSFERASE SUBUNIT 2"/>
    <property type="match status" value="1"/>
</dbReference>
<dbReference type="Pfam" id="PF01507">
    <property type="entry name" value="PAPS_reduct"/>
    <property type="match status" value="1"/>
</dbReference>
<evidence type="ECO:0000259" key="1">
    <source>
        <dbReference type="Pfam" id="PF01507"/>
    </source>
</evidence>
<dbReference type="InterPro" id="IPR014729">
    <property type="entry name" value="Rossmann-like_a/b/a_fold"/>
</dbReference>
<dbReference type="InterPro" id="IPR050128">
    <property type="entry name" value="Sulfate_adenylyltrnsfr_sub2"/>
</dbReference>